<evidence type="ECO:0000256" key="12">
    <source>
        <dbReference type="SAM" id="Phobius"/>
    </source>
</evidence>
<dbReference type="EMBL" id="JAEDAJ010000001">
    <property type="protein sequence ID" value="MBK0330492.1"/>
    <property type="molecule type" value="Genomic_DNA"/>
</dbReference>
<reference evidence="13 14" key="1">
    <citation type="submission" date="2020-12" db="EMBL/GenBank/DDBJ databases">
        <title>Brachybacterium sp. MASK1Z-5, whole genome shotgun sequence.</title>
        <authorList>
            <person name="Tuo L."/>
        </authorList>
    </citation>
    <scope>NUCLEOTIDE SEQUENCE [LARGE SCALE GENOMIC DNA]</scope>
    <source>
        <strain evidence="13 14">MASK1Z-5</strain>
    </source>
</reference>
<dbReference type="Gene3D" id="1.20.120.1760">
    <property type="match status" value="1"/>
</dbReference>
<keyword evidence="6 12" id="KW-1133">Transmembrane helix</keyword>
<dbReference type="PROSITE" id="PS00379">
    <property type="entry name" value="CDP_ALCOHOL_P_TRANSF"/>
    <property type="match status" value="1"/>
</dbReference>
<comment type="similarity">
    <text evidence="2 11">Belongs to the CDP-alcohol phosphatidyltransferase class-I family.</text>
</comment>
<comment type="subcellular location">
    <subcellularLocation>
        <location evidence="1">Membrane</location>
        <topology evidence="1">Multi-pass membrane protein</topology>
    </subcellularLocation>
</comment>
<evidence type="ECO:0000313" key="13">
    <source>
        <dbReference type="EMBL" id="MBK0330492.1"/>
    </source>
</evidence>
<dbReference type="InterPro" id="IPR048254">
    <property type="entry name" value="CDP_ALCOHOL_P_TRANSF_CS"/>
</dbReference>
<accession>A0ABS1B8H4</accession>
<evidence type="ECO:0000313" key="14">
    <source>
        <dbReference type="Proteomes" id="UP000612352"/>
    </source>
</evidence>
<dbReference type="PANTHER" id="PTHR14269">
    <property type="entry name" value="CDP-DIACYLGLYCEROL--GLYCEROL-3-PHOSPHATE 3-PHOSPHATIDYLTRANSFERASE-RELATED"/>
    <property type="match status" value="1"/>
</dbReference>
<evidence type="ECO:0000256" key="10">
    <source>
        <dbReference type="ARBA" id="ARBA00023264"/>
    </source>
</evidence>
<keyword evidence="8 12" id="KW-0472">Membrane</keyword>
<feature type="transmembrane region" description="Helical" evidence="12">
    <location>
        <begin position="21"/>
        <end position="43"/>
    </location>
</feature>
<evidence type="ECO:0000256" key="3">
    <source>
        <dbReference type="ARBA" id="ARBA00022516"/>
    </source>
</evidence>
<dbReference type="InterPro" id="IPR004570">
    <property type="entry name" value="Phosphatidylglycerol_P_synth"/>
</dbReference>
<comment type="caution">
    <text evidence="13">The sequence shown here is derived from an EMBL/GenBank/DDBJ whole genome shotgun (WGS) entry which is preliminary data.</text>
</comment>
<feature type="transmembrane region" description="Helical" evidence="12">
    <location>
        <begin position="169"/>
        <end position="189"/>
    </location>
</feature>
<keyword evidence="3" id="KW-0444">Lipid biosynthesis</keyword>
<proteinExistence type="inferred from homology"/>
<keyword evidence="10" id="KW-1208">Phospholipid metabolism</keyword>
<organism evidence="13 14">
    <name type="scientific">Brachybacterium halotolerans</name>
    <dbReference type="NCBI Taxonomy" id="2795215"/>
    <lineage>
        <taxon>Bacteria</taxon>
        <taxon>Bacillati</taxon>
        <taxon>Actinomycetota</taxon>
        <taxon>Actinomycetes</taxon>
        <taxon>Micrococcales</taxon>
        <taxon>Dermabacteraceae</taxon>
        <taxon>Brachybacterium</taxon>
    </lineage>
</organism>
<gene>
    <name evidence="13" type="ORF">I8D64_03660</name>
</gene>
<evidence type="ECO:0000256" key="4">
    <source>
        <dbReference type="ARBA" id="ARBA00022679"/>
    </source>
</evidence>
<evidence type="ECO:0000256" key="1">
    <source>
        <dbReference type="ARBA" id="ARBA00004141"/>
    </source>
</evidence>
<dbReference type="PANTHER" id="PTHR14269:SF62">
    <property type="entry name" value="CDP-DIACYLGLYCEROL--GLYCEROL-3-PHOSPHATE 3-PHOSPHATIDYLTRANSFERASE 1, CHLOROPLASTIC"/>
    <property type="match status" value="1"/>
</dbReference>
<evidence type="ECO:0000256" key="5">
    <source>
        <dbReference type="ARBA" id="ARBA00022692"/>
    </source>
</evidence>
<keyword evidence="5 12" id="KW-0812">Transmembrane</keyword>
<keyword evidence="14" id="KW-1185">Reference proteome</keyword>
<evidence type="ECO:0000256" key="7">
    <source>
        <dbReference type="ARBA" id="ARBA00023098"/>
    </source>
</evidence>
<dbReference type="PIRSF" id="PIRSF000847">
    <property type="entry name" value="Phos_ph_gly_syn"/>
    <property type="match status" value="1"/>
</dbReference>
<dbReference type="InterPro" id="IPR000462">
    <property type="entry name" value="CDP-OH_P_trans"/>
</dbReference>
<evidence type="ECO:0000256" key="2">
    <source>
        <dbReference type="ARBA" id="ARBA00010441"/>
    </source>
</evidence>
<dbReference type="InterPro" id="IPR050324">
    <property type="entry name" value="CDP-alcohol_PTase-I"/>
</dbReference>
<dbReference type="InterPro" id="IPR043130">
    <property type="entry name" value="CDP-OH_PTrfase_TM_dom"/>
</dbReference>
<keyword evidence="9" id="KW-0594">Phospholipid biosynthesis</keyword>
<evidence type="ECO:0000256" key="8">
    <source>
        <dbReference type="ARBA" id="ARBA00023136"/>
    </source>
</evidence>
<evidence type="ECO:0000256" key="9">
    <source>
        <dbReference type="ARBA" id="ARBA00023209"/>
    </source>
</evidence>
<name>A0ABS1B8H4_9MICO</name>
<evidence type="ECO:0000256" key="11">
    <source>
        <dbReference type="RuleBase" id="RU003750"/>
    </source>
</evidence>
<keyword evidence="4 11" id="KW-0808">Transferase</keyword>
<feature type="transmembrane region" description="Helical" evidence="12">
    <location>
        <begin position="144"/>
        <end position="163"/>
    </location>
</feature>
<dbReference type="RefSeq" id="WP_200501099.1">
    <property type="nucleotide sequence ID" value="NZ_JAEDAJ010000001.1"/>
</dbReference>
<dbReference type="Pfam" id="PF01066">
    <property type="entry name" value="CDP-OH_P_transf"/>
    <property type="match status" value="1"/>
</dbReference>
<dbReference type="Proteomes" id="UP000612352">
    <property type="component" value="Unassembled WGS sequence"/>
</dbReference>
<keyword evidence="7" id="KW-0443">Lipid metabolism</keyword>
<evidence type="ECO:0000256" key="6">
    <source>
        <dbReference type="ARBA" id="ARBA00022989"/>
    </source>
</evidence>
<sequence>MEDPDPRRTAAPHGTRRPDWATIPNAVTLLRFLLLLPVCVLLVDGGPDPLAVILLLVWALTDWVDGLLARALHQTSRTGAIIDPIADRLGLVGVVLSLALAGVLSWIPLGVIALVDIVLLALAGRTAAGGALPVSRIGKARTAVLMSAVFLLAAAAAWLPAAIPALRVLVWVGVLLHLIAGAGYLLSALRHRGGGEDRAPAWRR</sequence>
<protein>
    <submittedName>
        <fullName evidence="13">CDP-alcohol phosphatidyltransferase family protein</fullName>
    </submittedName>
</protein>